<comment type="caution">
    <text evidence="2">The sequence shown here is derived from an EMBL/GenBank/DDBJ whole genome shotgun (WGS) entry which is preliminary data.</text>
</comment>
<evidence type="ECO:0000313" key="2">
    <source>
        <dbReference type="EMBL" id="MCA9379586.1"/>
    </source>
</evidence>
<keyword evidence="1" id="KW-0472">Membrane</keyword>
<keyword evidence="1" id="KW-1133">Transmembrane helix</keyword>
<gene>
    <name evidence="2" type="ORF">KC675_00215</name>
</gene>
<keyword evidence="1" id="KW-0812">Transmembrane</keyword>
<dbReference type="AlphaFoldDB" id="A0A955I6U2"/>
<accession>A0A955I6U2</accession>
<reference evidence="2" key="1">
    <citation type="submission" date="2020-04" db="EMBL/GenBank/DDBJ databases">
        <authorList>
            <person name="Zhang T."/>
        </authorList>
    </citation>
    <scope>NUCLEOTIDE SEQUENCE</scope>
    <source>
        <strain evidence="2">HKST-UBA15</strain>
    </source>
</reference>
<evidence type="ECO:0000256" key="1">
    <source>
        <dbReference type="SAM" id="Phobius"/>
    </source>
</evidence>
<proteinExistence type="predicted"/>
<name>A0A955I6U2_9BACT</name>
<reference evidence="2" key="2">
    <citation type="journal article" date="2021" name="Microbiome">
        <title>Successional dynamics and alternative stable states in a saline activated sludge microbial community over 9 years.</title>
        <authorList>
            <person name="Wang Y."/>
            <person name="Ye J."/>
            <person name="Ju F."/>
            <person name="Liu L."/>
            <person name="Boyd J.A."/>
            <person name="Deng Y."/>
            <person name="Parks D.H."/>
            <person name="Jiang X."/>
            <person name="Yin X."/>
            <person name="Woodcroft B.J."/>
            <person name="Tyson G.W."/>
            <person name="Hugenholtz P."/>
            <person name="Polz M.F."/>
            <person name="Zhang T."/>
        </authorList>
    </citation>
    <scope>NUCLEOTIDE SEQUENCE</scope>
    <source>
        <strain evidence="2">HKST-UBA15</strain>
    </source>
</reference>
<sequence length="170" mass="18517">MGVNKKNINAFGLLESIIAIGVFGVTIVIGLSLIVKSLAIIKDNQVADQASALMYTSLEYVRSPLVRAEDLTKDAYYKLDLNTDGEIIGIIETSSVSAIEANNSCNTSFEYFVDVDGPDSAGIFCNQITVDYVNSADPTSDYIIKSIGVYKIRDGYRYSESVGFKSRTQP</sequence>
<dbReference type="EMBL" id="JAGQLL010000002">
    <property type="protein sequence ID" value="MCA9379586.1"/>
    <property type="molecule type" value="Genomic_DNA"/>
</dbReference>
<evidence type="ECO:0000313" key="3">
    <source>
        <dbReference type="Proteomes" id="UP000745577"/>
    </source>
</evidence>
<protein>
    <submittedName>
        <fullName evidence="2">Uncharacterized protein</fullName>
    </submittedName>
</protein>
<dbReference type="Proteomes" id="UP000745577">
    <property type="component" value="Unassembled WGS sequence"/>
</dbReference>
<feature type="transmembrane region" description="Helical" evidence="1">
    <location>
        <begin position="12"/>
        <end position="35"/>
    </location>
</feature>
<organism evidence="2 3">
    <name type="scientific">Candidatus Dojkabacteria bacterium</name>
    <dbReference type="NCBI Taxonomy" id="2099670"/>
    <lineage>
        <taxon>Bacteria</taxon>
        <taxon>Candidatus Dojkabacteria</taxon>
    </lineage>
</organism>